<dbReference type="Pfam" id="PF04542">
    <property type="entry name" value="Sigma70_r2"/>
    <property type="match status" value="1"/>
</dbReference>
<dbReference type="SUPFAM" id="SSF88946">
    <property type="entry name" value="Sigma2 domain of RNA polymerase sigma factors"/>
    <property type="match status" value="1"/>
</dbReference>
<dbReference type="STRING" id="1193182.BN11_2840004"/>
<dbReference type="OrthoDB" id="3688906at2"/>
<dbReference type="Proteomes" id="UP000035763">
    <property type="component" value="Unassembled WGS sequence"/>
</dbReference>
<proteinExistence type="predicted"/>
<dbReference type="GO" id="GO:0006352">
    <property type="term" value="P:DNA-templated transcription initiation"/>
    <property type="evidence" value="ECO:0007669"/>
    <property type="project" value="InterPro"/>
</dbReference>
<organism evidence="2 3">
    <name type="scientific">Nostocoides australiense Ben110</name>
    <dbReference type="NCBI Taxonomy" id="1193182"/>
    <lineage>
        <taxon>Bacteria</taxon>
        <taxon>Bacillati</taxon>
        <taxon>Actinomycetota</taxon>
        <taxon>Actinomycetes</taxon>
        <taxon>Micrococcales</taxon>
        <taxon>Intrasporangiaceae</taxon>
        <taxon>Nostocoides</taxon>
    </lineage>
</organism>
<comment type="caution">
    <text evidence="2">The sequence shown here is derived from an EMBL/GenBank/DDBJ whole genome shotgun (WGS) entry which is preliminary data.</text>
</comment>
<name>W6JXP8_9MICO</name>
<dbReference type="InterPro" id="IPR013325">
    <property type="entry name" value="RNA_pol_sigma_r2"/>
</dbReference>
<reference evidence="2 3" key="1">
    <citation type="journal article" date="2013" name="ISME J.">
        <title>A metabolic model for members of the genus Tetrasphaera involved in enhanced biological phosphorus removal.</title>
        <authorList>
            <person name="Kristiansen R."/>
            <person name="Nguyen H.T.T."/>
            <person name="Saunders A.M."/>
            <person name="Nielsen J.L."/>
            <person name="Wimmer R."/>
            <person name="Le V.Q."/>
            <person name="McIlroy S.J."/>
            <person name="Petrovski S."/>
            <person name="Seviour R.J."/>
            <person name="Calteau A."/>
            <person name="Nielsen K.L."/>
            <person name="Nielsen P.H."/>
        </authorList>
    </citation>
    <scope>NUCLEOTIDE SEQUENCE [LARGE SCALE GENOMIC DNA]</scope>
    <source>
        <strain evidence="2 3">Ben110</strain>
    </source>
</reference>
<dbReference type="RefSeq" id="WP_083433795.1">
    <property type="nucleotide sequence ID" value="NZ_HG764815.1"/>
</dbReference>
<dbReference type="Gene3D" id="1.10.1740.10">
    <property type="match status" value="1"/>
</dbReference>
<dbReference type="GO" id="GO:0003700">
    <property type="term" value="F:DNA-binding transcription factor activity"/>
    <property type="evidence" value="ECO:0007669"/>
    <property type="project" value="InterPro"/>
</dbReference>
<evidence type="ECO:0000259" key="1">
    <source>
        <dbReference type="Pfam" id="PF04542"/>
    </source>
</evidence>
<accession>W6JXP8</accession>
<evidence type="ECO:0000313" key="2">
    <source>
        <dbReference type="EMBL" id="CCH73506.1"/>
    </source>
</evidence>
<dbReference type="EMBL" id="CAJA01000206">
    <property type="protein sequence ID" value="CCH73506.1"/>
    <property type="molecule type" value="Genomic_DNA"/>
</dbReference>
<evidence type="ECO:0000313" key="3">
    <source>
        <dbReference type="Proteomes" id="UP000035763"/>
    </source>
</evidence>
<gene>
    <name evidence="2" type="ORF">BN11_2840004</name>
</gene>
<feature type="domain" description="RNA polymerase sigma-70 region 2" evidence="1">
    <location>
        <begin position="14"/>
        <end position="79"/>
    </location>
</feature>
<protein>
    <recommendedName>
        <fullName evidence="1">RNA polymerase sigma-70 region 2 domain-containing protein</fullName>
    </recommendedName>
</protein>
<sequence length="127" mass="14160">MSVDAGFEQFVRGSSPALLHAAYLLTTDRGHAQDLVQDTYARAAQHWPRLQRHGGDPTAYARVVLYRLAIDRWRARGRRCPLRRRSAGPCIRRAASAAPRGIPGSGPRRPRVGSCVLLLFIHTPERP</sequence>
<dbReference type="InterPro" id="IPR007627">
    <property type="entry name" value="RNA_pol_sigma70_r2"/>
</dbReference>
<keyword evidence="3" id="KW-1185">Reference proteome</keyword>
<dbReference type="AlphaFoldDB" id="W6JXP8"/>